<dbReference type="AlphaFoldDB" id="A0A699K3N4"/>
<name>A0A699K3N4_TANCI</name>
<protein>
    <submittedName>
        <fullName evidence="2">Putative reverse transcriptase domain-containing protein</fullName>
    </submittedName>
</protein>
<evidence type="ECO:0000313" key="2">
    <source>
        <dbReference type="EMBL" id="GFA70004.1"/>
    </source>
</evidence>
<keyword evidence="2" id="KW-0548">Nucleotidyltransferase</keyword>
<reference evidence="2" key="1">
    <citation type="journal article" date="2019" name="Sci. Rep.">
        <title>Draft genome of Tanacetum cinerariifolium, the natural source of mosquito coil.</title>
        <authorList>
            <person name="Yamashiro T."/>
            <person name="Shiraishi A."/>
            <person name="Satake H."/>
            <person name="Nakayama K."/>
        </authorList>
    </citation>
    <scope>NUCLEOTIDE SEQUENCE</scope>
</reference>
<dbReference type="GO" id="GO:0003964">
    <property type="term" value="F:RNA-directed DNA polymerase activity"/>
    <property type="evidence" value="ECO:0007669"/>
    <property type="project" value="UniProtKB-KW"/>
</dbReference>
<proteinExistence type="predicted"/>
<accession>A0A699K3N4</accession>
<dbReference type="EMBL" id="BKCJ010471326">
    <property type="protein sequence ID" value="GFA70004.1"/>
    <property type="molecule type" value="Genomic_DNA"/>
</dbReference>
<comment type="caution">
    <text evidence="2">The sequence shown here is derived from an EMBL/GenBank/DDBJ whole genome shotgun (WGS) entry which is preliminary data.</text>
</comment>
<keyword evidence="2" id="KW-0808">Transferase</keyword>
<keyword evidence="2" id="KW-0695">RNA-directed DNA polymerase</keyword>
<sequence>MARRFRSRITNTILDRIDRNTSTRNIKSFWRDVLFGQDSDTSLLGPKKRHIDENLSMEEEERENLRKKQKQVEIKEKRDVQEGKRSVDQERSGRVAKEVVEVAKEVVEMAKKVIKQLQNLLPTIIAQVGNHMNNQQNNKNQDNNVINDNNQGNVRAMNNDRGLNDQMEYRSDGALYNLNLIWVPLTGDVRIQIIEEGHKSKYSVHPRADKMYYDLRDMHWFLEGEKCIFDS</sequence>
<feature type="region of interest" description="Disordered" evidence="1">
    <location>
        <begin position="57"/>
        <end position="92"/>
    </location>
</feature>
<feature type="compositionally biased region" description="Basic and acidic residues" evidence="1">
    <location>
        <begin position="63"/>
        <end position="92"/>
    </location>
</feature>
<evidence type="ECO:0000256" key="1">
    <source>
        <dbReference type="SAM" id="MobiDB-lite"/>
    </source>
</evidence>
<organism evidence="2">
    <name type="scientific">Tanacetum cinerariifolium</name>
    <name type="common">Dalmatian daisy</name>
    <name type="synonym">Chrysanthemum cinerariifolium</name>
    <dbReference type="NCBI Taxonomy" id="118510"/>
    <lineage>
        <taxon>Eukaryota</taxon>
        <taxon>Viridiplantae</taxon>
        <taxon>Streptophyta</taxon>
        <taxon>Embryophyta</taxon>
        <taxon>Tracheophyta</taxon>
        <taxon>Spermatophyta</taxon>
        <taxon>Magnoliopsida</taxon>
        <taxon>eudicotyledons</taxon>
        <taxon>Gunneridae</taxon>
        <taxon>Pentapetalae</taxon>
        <taxon>asterids</taxon>
        <taxon>campanulids</taxon>
        <taxon>Asterales</taxon>
        <taxon>Asteraceae</taxon>
        <taxon>Asteroideae</taxon>
        <taxon>Anthemideae</taxon>
        <taxon>Anthemidinae</taxon>
        <taxon>Tanacetum</taxon>
    </lineage>
</organism>
<gene>
    <name evidence="2" type="ORF">Tci_641976</name>
</gene>